<dbReference type="PANTHER" id="PTHR34351">
    <property type="entry name" value="SLR1927 PROTEIN-RELATED"/>
    <property type="match status" value="1"/>
</dbReference>
<keyword evidence="3" id="KW-1185">Reference proteome</keyword>
<dbReference type="EMBL" id="CP015108">
    <property type="protein sequence ID" value="ARF13016.1"/>
    <property type="molecule type" value="Genomic_DNA"/>
</dbReference>
<keyword evidence="1" id="KW-0812">Transmembrane</keyword>
<protein>
    <recommendedName>
        <fullName evidence="4">DUF58 domain-containing protein</fullName>
    </recommendedName>
</protein>
<dbReference type="PANTHER" id="PTHR34351:SF1">
    <property type="entry name" value="SLR1927 PROTEIN"/>
    <property type="match status" value="1"/>
</dbReference>
<name>A0ABM6JS43_SPOUR</name>
<reference evidence="2 3" key="1">
    <citation type="submission" date="2016-04" db="EMBL/GenBank/DDBJ databases">
        <title>Comparative Genomics and Epigenetics of Sporosarcina ureae.</title>
        <authorList>
            <person name="Oliver A.S."/>
            <person name="Cooper K.K."/>
        </authorList>
    </citation>
    <scope>NUCLEOTIDE SEQUENCE [LARGE SCALE GENOMIC DNA]</scope>
    <source>
        <strain evidence="2 3">S204</strain>
    </source>
</reference>
<proteinExistence type="predicted"/>
<sequence>MIGTLLISVVWLLFTLAFFIFTTTHFALLFAVGSLIVWLWLVLSVYLVKGKIQCEIITANEIFKNEQMGYQLRIHNTSRLSVTQLQLHLVIEHIFTGRQESHHHVLSIPAKCTEEFAFVLPQKYMGQVNIRIKQLTIKDSFTFFRSVQKLDTQSAMLIVPNPYFLKLQRIEQNQHVLQTPGMIPMKKIDGEELAELSVYKLGDSVKRIHWKLSSKGDELFVKQHETLTGDAVMMTLDFTSFTNRVALYDEFIETFSALLYSYVASDHVVQFILNHSTGEQLTIDNERDAANAIKKVLTRNATELSMSDEQWKKLRRTYPNCIVLTTNIARSTEYQTVVISDQKEESSV</sequence>
<evidence type="ECO:0000313" key="2">
    <source>
        <dbReference type="EMBL" id="ARF13016.1"/>
    </source>
</evidence>
<gene>
    <name evidence="2" type="ORF">SporoS204_01780</name>
</gene>
<dbReference type="RefSeq" id="WP_029053761.1">
    <property type="nucleotide sequence ID" value="NZ_CP015108.1"/>
</dbReference>
<evidence type="ECO:0000313" key="3">
    <source>
        <dbReference type="Proteomes" id="UP000192486"/>
    </source>
</evidence>
<evidence type="ECO:0008006" key="4">
    <source>
        <dbReference type="Google" id="ProtNLM"/>
    </source>
</evidence>
<keyword evidence="1" id="KW-0472">Membrane</keyword>
<keyword evidence="1" id="KW-1133">Transmembrane helix</keyword>
<dbReference type="Proteomes" id="UP000192486">
    <property type="component" value="Chromosome"/>
</dbReference>
<organism evidence="2 3">
    <name type="scientific">Sporosarcina ureae</name>
    <dbReference type="NCBI Taxonomy" id="1571"/>
    <lineage>
        <taxon>Bacteria</taxon>
        <taxon>Bacillati</taxon>
        <taxon>Bacillota</taxon>
        <taxon>Bacilli</taxon>
        <taxon>Bacillales</taxon>
        <taxon>Caryophanaceae</taxon>
        <taxon>Sporosarcina</taxon>
    </lineage>
</organism>
<feature type="transmembrane region" description="Helical" evidence="1">
    <location>
        <begin position="27"/>
        <end position="48"/>
    </location>
</feature>
<evidence type="ECO:0000256" key="1">
    <source>
        <dbReference type="SAM" id="Phobius"/>
    </source>
</evidence>
<accession>A0ABM6JS43</accession>